<reference evidence="9 10" key="1">
    <citation type="journal article" date="2008" name="Nature">
        <title>Genome analysis of the platypus reveals unique signatures of evolution.</title>
        <authorList>
            <person name="Warren W.C."/>
            <person name="Hillier L.W."/>
            <person name="Marshall Graves J.A."/>
            <person name="Birney E."/>
            <person name="Ponting C.P."/>
            <person name="Grutzner F."/>
            <person name="Belov K."/>
            <person name="Miller W."/>
            <person name="Clarke L."/>
            <person name="Chinwalla A.T."/>
            <person name="Yang S.P."/>
            <person name="Heger A."/>
            <person name="Locke D.P."/>
            <person name="Miethke P."/>
            <person name="Waters P.D."/>
            <person name="Veyrunes F."/>
            <person name="Fulton L."/>
            <person name="Fulton B."/>
            <person name="Graves T."/>
            <person name="Wallis J."/>
            <person name="Puente X.S."/>
            <person name="Lopez-Otin C."/>
            <person name="Ordonez G.R."/>
            <person name="Eichler E.E."/>
            <person name="Chen L."/>
            <person name="Cheng Z."/>
            <person name="Deakin J.E."/>
            <person name="Alsop A."/>
            <person name="Thompson K."/>
            <person name="Kirby P."/>
            <person name="Papenfuss A.T."/>
            <person name="Wakefield M.J."/>
            <person name="Olender T."/>
            <person name="Lancet D."/>
            <person name="Huttley G.A."/>
            <person name="Smit A.F."/>
            <person name="Pask A."/>
            <person name="Temple-Smith P."/>
            <person name="Batzer M.A."/>
            <person name="Walker J.A."/>
            <person name="Konkel M.K."/>
            <person name="Harris R.S."/>
            <person name="Whittington C.M."/>
            <person name="Wong E.S."/>
            <person name="Gemmell N.J."/>
            <person name="Buschiazzo E."/>
            <person name="Vargas Jentzsch I.M."/>
            <person name="Merkel A."/>
            <person name="Schmitz J."/>
            <person name="Zemann A."/>
            <person name="Churakov G."/>
            <person name="Kriegs J.O."/>
            <person name="Brosius J."/>
            <person name="Murchison E.P."/>
            <person name="Sachidanandam R."/>
            <person name="Smith C."/>
            <person name="Hannon G.J."/>
            <person name="Tsend-Ayush E."/>
            <person name="McMillan D."/>
            <person name="Attenborough R."/>
            <person name="Rens W."/>
            <person name="Ferguson-Smith M."/>
            <person name="Lefevre C.M."/>
            <person name="Sharp J.A."/>
            <person name="Nicholas K.R."/>
            <person name="Ray D.A."/>
            <person name="Kube M."/>
            <person name="Reinhardt R."/>
            <person name="Pringle T.H."/>
            <person name="Taylor J."/>
            <person name="Jones R.C."/>
            <person name="Nixon B."/>
            <person name="Dacheux J.L."/>
            <person name="Niwa H."/>
            <person name="Sekita Y."/>
            <person name="Huang X."/>
            <person name="Stark A."/>
            <person name="Kheradpour P."/>
            <person name="Kellis M."/>
            <person name="Flicek P."/>
            <person name="Chen Y."/>
            <person name="Webber C."/>
            <person name="Hardison R."/>
            <person name="Nelson J."/>
            <person name="Hallsworth-Pepin K."/>
            <person name="Delehaunty K."/>
            <person name="Markovic C."/>
            <person name="Minx P."/>
            <person name="Feng Y."/>
            <person name="Kremitzki C."/>
            <person name="Mitreva M."/>
            <person name="Glasscock J."/>
            <person name="Wylie T."/>
            <person name="Wohldmann P."/>
            <person name="Thiru P."/>
            <person name="Nhan M.N."/>
            <person name="Pohl C.S."/>
            <person name="Smith S.M."/>
            <person name="Hou S."/>
            <person name="Nefedov M."/>
            <person name="de Jong P.J."/>
            <person name="Renfree M.B."/>
            <person name="Mardis E.R."/>
            <person name="Wilson R.K."/>
        </authorList>
    </citation>
    <scope>NUCLEOTIDE SEQUENCE [LARGE SCALE GENOMIC DNA]</scope>
    <source>
        <strain evidence="9 10">Glennie</strain>
    </source>
</reference>
<evidence type="ECO:0000256" key="1">
    <source>
        <dbReference type="ARBA" id="ARBA00004141"/>
    </source>
</evidence>
<dbReference type="AlphaFoldDB" id="A0A6I8NK69"/>
<comment type="similarity">
    <text evidence="7">Belongs to the DHHC palmitoyltransferase family.</text>
</comment>
<dbReference type="KEGG" id="oaa:100088928"/>
<dbReference type="CTD" id="254359"/>
<dbReference type="EC" id="2.3.1.225" evidence="7"/>
<gene>
    <name evidence="9" type="primary">ZDHHC24</name>
</gene>
<dbReference type="InParanoid" id="A0A6I8NK69"/>
<dbReference type="GO" id="GO:0005783">
    <property type="term" value="C:endoplasmic reticulum"/>
    <property type="evidence" value="ECO:0000318"/>
    <property type="project" value="GO_Central"/>
</dbReference>
<evidence type="ECO:0000256" key="3">
    <source>
        <dbReference type="ARBA" id="ARBA00022692"/>
    </source>
</evidence>
<evidence type="ECO:0000256" key="2">
    <source>
        <dbReference type="ARBA" id="ARBA00022679"/>
    </source>
</evidence>
<dbReference type="InterPro" id="IPR039859">
    <property type="entry name" value="PFA4/ZDH16/20/ERF2-like"/>
</dbReference>
<dbReference type="OrthoDB" id="302728at2759"/>
<evidence type="ECO:0000313" key="10">
    <source>
        <dbReference type="Proteomes" id="UP000002279"/>
    </source>
</evidence>
<feature type="domain" description="Palmitoyltransferase DHHC" evidence="8">
    <location>
        <begin position="93"/>
        <end position="231"/>
    </location>
</feature>
<dbReference type="GeneTree" id="ENSGT00940000162361"/>
<proteinExistence type="inferred from homology"/>
<keyword evidence="2 7" id="KW-0808">Transferase</keyword>
<dbReference type="PROSITE" id="PS50216">
    <property type="entry name" value="DHHC"/>
    <property type="match status" value="1"/>
</dbReference>
<name>A0A6I8NK69_ORNAN</name>
<comment type="domain">
    <text evidence="7">The DHHC domain is required for palmitoyltransferase activity.</text>
</comment>
<dbReference type="FunCoup" id="A0A6I8NK69">
    <property type="interactions" value="1030"/>
</dbReference>
<dbReference type="InterPro" id="IPR001594">
    <property type="entry name" value="Palmitoyltrfase_DHHC"/>
</dbReference>
<comment type="catalytic activity">
    <reaction evidence="7">
        <text>L-cysteinyl-[protein] + hexadecanoyl-CoA = S-hexadecanoyl-L-cysteinyl-[protein] + CoA</text>
        <dbReference type="Rhea" id="RHEA:36683"/>
        <dbReference type="Rhea" id="RHEA-COMP:10131"/>
        <dbReference type="Rhea" id="RHEA-COMP:11032"/>
        <dbReference type="ChEBI" id="CHEBI:29950"/>
        <dbReference type="ChEBI" id="CHEBI:57287"/>
        <dbReference type="ChEBI" id="CHEBI:57379"/>
        <dbReference type="ChEBI" id="CHEBI:74151"/>
        <dbReference type="EC" id="2.3.1.225"/>
    </reaction>
</comment>
<evidence type="ECO:0000256" key="7">
    <source>
        <dbReference type="RuleBase" id="RU079119"/>
    </source>
</evidence>
<dbReference type="GO" id="GO:0016020">
    <property type="term" value="C:membrane"/>
    <property type="evidence" value="ECO:0007669"/>
    <property type="project" value="UniProtKB-SubCell"/>
</dbReference>
<feature type="transmembrane region" description="Helical" evidence="7">
    <location>
        <begin position="141"/>
        <end position="164"/>
    </location>
</feature>
<keyword evidence="4 7" id="KW-1133">Transmembrane helix</keyword>
<reference evidence="9" key="3">
    <citation type="submission" date="2025-09" db="UniProtKB">
        <authorList>
            <consortium name="Ensembl"/>
        </authorList>
    </citation>
    <scope>IDENTIFICATION</scope>
    <source>
        <strain evidence="9">Glennie</strain>
    </source>
</reference>
<keyword evidence="6 7" id="KW-0012">Acyltransferase</keyword>
<dbReference type="PANTHER" id="PTHR22883:SF414">
    <property type="entry name" value="PALMITOYLTRANSFERASE ZDHHC24-RELATED"/>
    <property type="match status" value="1"/>
</dbReference>
<dbReference type="GO" id="GO:0019706">
    <property type="term" value="F:protein-cysteine S-palmitoyltransferase activity"/>
    <property type="evidence" value="ECO:0000318"/>
    <property type="project" value="GO_Central"/>
</dbReference>
<dbReference type="GO" id="GO:0006612">
    <property type="term" value="P:protein targeting to membrane"/>
    <property type="evidence" value="ECO:0000318"/>
    <property type="project" value="GO_Central"/>
</dbReference>
<dbReference type="PANTHER" id="PTHR22883">
    <property type="entry name" value="ZINC FINGER DHHC DOMAIN CONTAINING PROTEIN"/>
    <property type="match status" value="1"/>
</dbReference>
<evidence type="ECO:0000313" key="9">
    <source>
        <dbReference type="Ensembl" id="ENSOANP00000041496.1"/>
    </source>
</evidence>
<dbReference type="Bgee" id="ENSOANG00000044588">
    <property type="expression patterns" value="Expressed in testis and 7 other cell types or tissues"/>
</dbReference>
<reference evidence="9" key="2">
    <citation type="submission" date="2025-08" db="UniProtKB">
        <authorList>
            <consortium name="Ensembl"/>
        </authorList>
    </citation>
    <scope>IDENTIFICATION</scope>
    <source>
        <strain evidence="9">Glennie</strain>
    </source>
</reference>
<feature type="transmembrane region" description="Helical" evidence="7">
    <location>
        <begin position="203"/>
        <end position="221"/>
    </location>
</feature>
<dbReference type="Ensembl" id="ENSOANT00000069836.1">
    <property type="protein sequence ID" value="ENSOANP00000041496.1"/>
    <property type="gene ID" value="ENSOANG00000044588.1"/>
</dbReference>
<keyword evidence="10" id="KW-1185">Reference proteome</keyword>
<dbReference type="RefSeq" id="XP_028915983.1">
    <property type="nucleotide sequence ID" value="XM_029060150.2"/>
</dbReference>
<accession>A0A6I8NK69</accession>
<dbReference type="GO" id="GO:0005794">
    <property type="term" value="C:Golgi apparatus"/>
    <property type="evidence" value="ECO:0000318"/>
    <property type="project" value="GO_Central"/>
</dbReference>
<keyword evidence="3 7" id="KW-0812">Transmembrane</keyword>
<organism evidence="9 10">
    <name type="scientific">Ornithorhynchus anatinus</name>
    <name type="common">Duckbill platypus</name>
    <dbReference type="NCBI Taxonomy" id="9258"/>
    <lineage>
        <taxon>Eukaryota</taxon>
        <taxon>Metazoa</taxon>
        <taxon>Chordata</taxon>
        <taxon>Craniata</taxon>
        <taxon>Vertebrata</taxon>
        <taxon>Euteleostomi</taxon>
        <taxon>Mammalia</taxon>
        <taxon>Monotremata</taxon>
        <taxon>Ornithorhynchidae</taxon>
        <taxon>Ornithorhynchus</taxon>
    </lineage>
</organism>
<keyword evidence="5 7" id="KW-0472">Membrane</keyword>
<comment type="subcellular location">
    <subcellularLocation>
        <location evidence="1">Membrane</location>
        <topology evidence="1">Multi-pass membrane protein</topology>
    </subcellularLocation>
</comment>
<dbReference type="Proteomes" id="UP000002279">
    <property type="component" value="Chromosome 3"/>
</dbReference>
<evidence type="ECO:0000256" key="6">
    <source>
        <dbReference type="ARBA" id="ARBA00023315"/>
    </source>
</evidence>
<evidence type="ECO:0000256" key="4">
    <source>
        <dbReference type="ARBA" id="ARBA00022989"/>
    </source>
</evidence>
<dbReference type="OMA" id="RMHLTWL"/>
<feature type="transmembrane region" description="Helical" evidence="7">
    <location>
        <begin position="176"/>
        <end position="197"/>
    </location>
</feature>
<protein>
    <recommendedName>
        <fullName evidence="7">Palmitoyltransferase</fullName>
        <ecNumber evidence="7">2.3.1.225</ecNumber>
    </recommendedName>
</protein>
<dbReference type="GeneID" id="100088928"/>
<evidence type="ECO:0000259" key="8">
    <source>
        <dbReference type="Pfam" id="PF01529"/>
    </source>
</evidence>
<sequence length="278" mass="29572">MGTPWACVGGEGPPRLPPVLTGLLVTAVGLELLYVLALGPGPPTPGPPAPVLHLLLGLYQALNLLVNLGRFLRSDPGIRGVVLAGRGLGRGWEYCHRCQSQVPPRSGHCTACRVCVLRKDHHCLLLGRCVGFRNYRPFLCLLLHGAGASLHAAALLGPALAALLRAQTPLRAVALLLTPWLMLLTGSVSPAQFALAFATDTCVASALLCGAGLLFHGALLLRGQTTREWARGQRGYDLGPRHNLQAALGPRWALVWLWPFVHSPLPGDGVVFPSARRP</sequence>
<dbReference type="Pfam" id="PF01529">
    <property type="entry name" value="DHHC"/>
    <property type="match status" value="1"/>
</dbReference>
<evidence type="ECO:0000256" key="5">
    <source>
        <dbReference type="ARBA" id="ARBA00023136"/>
    </source>
</evidence>